<dbReference type="InterPro" id="IPR031722">
    <property type="entry name" value="Coilin_N"/>
</dbReference>
<gene>
    <name evidence="4" type="ORF">M5K25_011891</name>
</gene>
<dbReference type="PANTHER" id="PTHR15197">
    <property type="entry name" value="COILIN P80"/>
    <property type="match status" value="1"/>
</dbReference>
<comment type="caution">
    <text evidence="4">The sequence shown here is derived from an EMBL/GenBank/DDBJ whole genome shotgun (WGS) entry which is preliminary data.</text>
</comment>
<dbReference type="PANTHER" id="PTHR15197:SF0">
    <property type="entry name" value="COILIN"/>
    <property type="match status" value="1"/>
</dbReference>
<evidence type="ECO:0000313" key="5">
    <source>
        <dbReference type="Proteomes" id="UP001552299"/>
    </source>
</evidence>
<evidence type="ECO:0008006" key="6">
    <source>
        <dbReference type="Google" id="ProtNLM"/>
    </source>
</evidence>
<protein>
    <recommendedName>
        <fullName evidence="6">Coilin</fullName>
    </recommendedName>
</protein>
<feature type="region of interest" description="Disordered" evidence="1">
    <location>
        <begin position="490"/>
        <end position="521"/>
    </location>
</feature>
<feature type="domain" description="Coilin N-terminal" evidence="2">
    <location>
        <begin position="9"/>
        <end position="143"/>
    </location>
</feature>
<dbReference type="InterPro" id="IPR024822">
    <property type="entry name" value="Coilin"/>
</dbReference>
<dbReference type="InterPro" id="IPR056398">
    <property type="entry name" value="Tudor_Coilin"/>
</dbReference>
<name>A0ABD0V3I0_DENTH</name>
<dbReference type="Pfam" id="PF15862">
    <property type="entry name" value="Coilin_N"/>
    <property type="match status" value="1"/>
</dbReference>
<evidence type="ECO:0000259" key="3">
    <source>
        <dbReference type="Pfam" id="PF23086"/>
    </source>
</evidence>
<sequence>MGKDKEGMVRFRVFFDNHRLLNNSQLSDGLGRCWLLLKPSIVTFADLASHLREKFALRNCQIRLVLLIDDFVLPPFESTGILKDKDLIRVKLKNVKLKDALLPCDGQNIVQDPQIARSHGFSSNNNIMEDEKSQANSQGNVNNENAVHDDNLSLGIGLLQQKRGHSLEFHNSMRKRQKQNCAEKQVTKLGVQDVHSRQNRTLCHVSSDSQMELPAEDHTHDDGLVVALPVSEITLGEPSSSTSCKERQQSEGINNALESKPRITCDATKKYAQSSVATTNNDQNQFTARTLKGRNYCSDVHEKKSSSFCMENHAWMDRKPGGDSPDLKAKTVEHKIDFATLFPLTRSPLKGDILAYRYVEPSSTVYPVLSSPQVGKVSAFDYKSSEIVLIPAPEFEIFSEENPMTPTALRAASPYKEDGSLQMKLSALIDVRLLKAHNSKELACLPEGTFNRTKKDKWDMAVAKSNWNHSHVHHTDQIIDWDSWIPSTSTNTTSLPSKGSNIFPRGSSNGTKPTSNDRRASSSWIYGASPAAALFWETVRSKGTFGKGAKCSSSGKY</sequence>
<accession>A0ABD0V3I0</accession>
<evidence type="ECO:0000313" key="4">
    <source>
        <dbReference type="EMBL" id="KAL0919774.1"/>
    </source>
</evidence>
<dbReference type="EMBL" id="JANQDX010000009">
    <property type="protein sequence ID" value="KAL0919774.1"/>
    <property type="molecule type" value="Genomic_DNA"/>
</dbReference>
<keyword evidence="5" id="KW-1185">Reference proteome</keyword>
<dbReference type="Proteomes" id="UP001552299">
    <property type="component" value="Unassembled WGS sequence"/>
</dbReference>
<evidence type="ECO:0000256" key="1">
    <source>
        <dbReference type="SAM" id="MobiDB-lite"/>
    </source>
</evidence>
<feature type="domain" description="Coilin tudor" evidence="3">
    <location>
        <begin position="335"/>
        <end position="436"/>
    </location>
</feature>
<evidence type="ECO:0000259" key="2">
    <source>
        <dbReference type="Pfam" id="PF15862"/>
    </source>
</evidence>
<organism evidence="4 5">
    <name type="scientific">Dendrobium thyrsiflorum</name>
    <name type="common">Pinecone-like raceme dendrobium</name>
    <name type="synonym">Orchid</name>
    <dbReference type="NCBI Taxonomy" id="117978"/>
    <lineage>
        <taxon>Eukaryota</taxon>
        <taxon>Viridiplantae</taxon>
        <taxon>Streptophyta</taxon>
        <taxon>Embryophyta</taxon>
        <taxon>Tracheophyta</taxon>
        <taxon>Spermatophyta</taxon>
        <taxon>Magnoliopsida</taxon>
        <taxon>Liliopsida</taxon>
        <taxon>Asparagales</taxon>
        <taxon>Orchidaceae</taxon>
        <taxon>Epidendroideae</taxon>
        <taxon>Malaxideae</taxon>
        <taxon>Dendrobiinae</taxon>
        <taxon>Dendrobium</taxon>
    </lineage>
</organism>
<dbReference type="AlphaFoldDB" id="A0ABD0V3I0"/>
<dbReference type="Pfam" id="PF23086">
    <property type="entry name" value="Tudor_Coilin"/>
    <property type="match status" value="1"/>
</dbReference>
<proteinExistence type="predicted"/>
<reference evidence="4 5" key="1">
    <citation type="journal article" date="2024" name="Plant Biotechnol. J.">
        <title>Dendrobium thyrsiflorum genome and its molecular insights into genes involved in important horticultural traits.</title>
        <authorList>
            <person name="Chen B."/>
            <person name="Wang J.Y."/>
            <person name="Zheng P.J."/>
            <person name="Li K.L."/>
            <person name="Liang Y.M."/>
            <person name="Chen X.F."/>
            <person name="Zhang C."/>
            <person name="Zhao X."/>
            <person name="He X."/>
            <person name="Zhang G.Q."/>
            <person name="Liu Z.J."/>
            <person name="Xu Q."/>
        </authorList>
    </citation>
    <scope>NUCLEOTIDE SEQUENCE [LARGE SCALE GENOMIC DNA]</scope>
    <source>
        <strain evidence="4">GZMU011</strain>
    </source>
</reference>